<protein>
    <submittedName>
        <fullName evidence="6">LCP family protein</fullName>
    </submittedName>
</protein>
<keyword evidence="3" id="KW-1133">Transmembrane helix</keyword>
<comment type="similarity">
    <text evidence="1">Belongs to the LytR/CpsA/Psr (LCP) family.</text>
</comment>
<dbReference type="EMBL" id="JADIMX010000105">
    <property type="protein sequence ID" value="MBO8434742.1"/>
    <property type="molecule type" value="Genomic_DNA"/>
</dbReference>
<keyword evidence="3" id="KW-0472">Membrane</keyword>
<comment type="caution">
    <text evidence="6">The sequence shown here is derived from an EMBL/GenBank/DDBJ whole genome shotgun (WGS) entry which is preliminary data.</text>
</comment>
<reference evidence="6" key="1">
    <citation type="submission" date="2020-10" db="EMBL/GenBank/DDBJ databases">
        <authorList>
            <person name="Gilroy R."/>
        </authorList>
    </citation>
    <scope>NUCLEOTIDE SEQUENCE</scope>
    <source>
        <strain evidence="6">F6-4510</strain>
    </source>
</reference>
<evidence type="ECO:0000313" key="7">
    <source>
        <dbReference type="Proteomes" id="UP000823611"/>
    </source>
</evidence>
<dbReference type="PANTHER" id="PTHR33392:SF6">
    <property type="entry name" value="POLYISOPRENYL-TEICHOIC ACID--PEPTIDOGLYCAN TEICHOIC ACID TRANSFERASE TAGU"/>
    <property type="match status" value="1"/>
</dbReference>
<evidence type="ECO:0000259" key="4">
    <source>
        <dbReference type="Pfam" id="PF03816"/>
    </source>
</evidence>
<accession>A0A9D9DXF5</accession>
<dbReference type="InterPro" id="IPR027381">
    <property type="entry name" value="LytR/CpsA/Psr_C"/>
</dbReference>
<evidence type="ECO:0000256" key="2">
    <source>
        <dbReference type="SAM" id="MobiDB-lite"/>
    </source>
</evidence>
<name>A0A9D9DXF5_9FIRM</name>
<dbReference type="PANTHER" id="PTHR33392">
    <property type="entry name" value="POLYISOPRENYL-TEICHOIC ACID--PEPTIDOGLYCAN TEICHOIC ACID TRANSFERASE TAGU"/>
    <property type="match status" value="1"/>
</dbReference>
<keyword evidence="3" id="KW-0812">Transmembrane</keyword>
<organism evidence="6 7">
    <name type="scientific">Candidatus Fimicola merdigallinarum</name>
    <dbReference type="NCBI Taxonomy" id="2840819"/>
    <lineage>
        <taxon>Bacteria</taxon>
        <taxon>Bacillati</taxon>
        <taxon>Bacillota</taxon>
        <taxon>Clostridia</taxon>
        <taxon>Lachnospirales</taxon>
        <taxon>Lachnospiraceae</taxon>
        <taxon>Lachnospiraceae incertae sedis</taxon>
        <taxon>Candidatus Fimicola</taxon>
    </lineage>
</organism>
<dbReference type="NCBIfam" id="TIGR00350">
    <property type="entry name" value="lytR_cpsA_psr"/>
    <property type="match status" value="1"/>
</dbReference>
<feature type="domain" description="Cell envelope-related transcriptional attenuator" evidence="4">
    <location>
        <begin position="95"/>
        <end position="261"/>
    </location>
</feature>
<gene>
    <name evidence="6" type="ORF">IAC55_05410</name>
</gene>
<dbReference type="Gene3D" id="3.40.630.190">
    <property type="entry name" value="LCP protein"/>
    <property type="match status" value="1"/>
</dbReference>
<dbReference type="Proteomes" id="UP000823611">
    <property type="component" value="Unassembled WGS sequence"/>
</dbReference>
<feature type="domain" description="LytR/CpsA/Psr regulator C-terminal" evidence="5">
    <location>
        <begin position="354"/>
        <end position="438"/>
    </location>
</feature>
<feature type="region of interest" description="Disordered" evidence="2">
    <location>
        <begin position="1"/>
        <end position="22"/>
    </location>
</feature>
<dbReference type="Pfam" id="PF13399">
    <property type="entry name" value="LytR_C"/>
    <property type="match status" value="1"/>
</dbReference>
<evidence type="ECO:0000313" key="6">
    <source>
        <dbReference type="EMBL" id="MBO8434742.1"/>
    </source>
</evidence>
<dbReference type="AlphaFoldDB" id="A0A9D9DXF5"/>
<dbReference type="Pfam" id="PF03816">
    <property type="entry name" value="LytR_cpsA_psr"/>
    <property type="match status" value="1"/>
</dbReference>
<evidence type="ECO:0000256" key="1">
    <source>
        <dbReference type="ARBA" id="ARBA00006068"/>
    </source>
</evidence>
<reference evidence="6" key="2">
    <citation type="journal article" date="2021" name="PeerJ">
        <title>Extensive microbial diversity within the chicken gut microbiome revealed by metagenomics and culture.</title>
        <authorList>
            <person name="Gilroy R."/>
            <person name="Ravi A."/>
            <person name="Getino M."/>
            <person name="Pursley I."/>
            <person name="Horton D.L."/>
            <person name="Alikhan N.F."/>
            <person name="Baker D."/>
            <person name="Gharbi K."/>
            <person name="Hall N."/>
            <person name="Watson M."/>
            <person name="Adriaenssens E.M."/>
            <person name="Foster-Nyarko E."/>
            <person name="Jarju S."/>
            <person name="Secka A."/>
            <person name="Antonio M."/>
            <person name="Oren A."/>
            <person name="Chaudhuri R.R."/>
            <person name="La Ragione R."/>
            <person name="Hildebrand F."/>
            <person name="Pallen M.J."/>
        </authorList>
    </citation>
    <scope>NUCLEOTIDE SEQUENCE</scope>
    <source>
        <strain evidence="6">F6-4510</strain>
    </source>
</reference>
<sequence>MGEVSSMRSDRTVRSRRKKKTRRRSSGVLGRFFKVFIILIFLLGVVAWVGDMIYTNFLGSGDENSSENDVDGDGVPDEKLELNVAVLGVDKDATRTDVMFVVHFDSQLKKISMLSVPRDTKVTQIAPKVKKIYDEDDRYYQVPTKMNAIHAYGGDKGVECTILQLEDFLGVDIDRYVKFNMEAVVEVVDAFGGVDFYVPMDMYWDMRDTGDILIDLKEGMQHIDGEKALQLLRFRHDYALQDIGRIQTQQDFIHALFEKVSSTENIVKNLPSIIKTVFKYIETDIGLGDIAKYLKYVDTAVESDISMETIPGVGEPVYYIPDEEGKKKVVDTVFYNKTSENEDTKKASYKGKTLRIELSNGGNTKGLAGIKKNMLERYGYNITGISTFNGEKQGSTRVVVKETGVGEELLSYFENAELIVDDSLVGNEYDVKIILGLDEK</sequence>
<proteinExistence type="inferred from homology"/>
<dbReference type="InterPro" id="IPR004474">
    <property type="entry name" value="LytR_CpsA_psr"/>
</dbReference>
<feature type="transmembrane region" description="Helical" evidence="3">
    <location>
        <begin position="28"/>
        <end position="50"/>
    </location>
</feature>
<evidence type="ECO:0000256" key="3">
    <source>
        <dbReference type="SAM" id="Phobius"/>
    </source>
</evidence>
<evidence type="ECO:0000259" key="5">
    <source>
        <dbReference type="Pfam" id="PF13399"/>
    </source>
</evidence>
<dbReference type="InterPro" id="IPR050922">
    <property type="entry name" value="LytR/CpsA/Psr_CW_biosynth"/>
</dbReference>